<dbReference type="Gene3D" id="3.40.50.10540">
    <property type="entry name" value="Crotonobetainyl-coa:carnitine coa-transferase, domain 1"/>
    <property type="match status" value="1"/>
</dbReference>
<dbReference type="InterPro" id="IPR003673">
    <property type="entry name" value="CoA-Trfase_fam_III"/>
</dbReference>
<comment type="caution">
    <text evidence="2">The sequence shown here is derived from an EMBL/GenBank/DDBJ whole genome shotgun (WGS) entry which is preliminary data.</text>
</comment>
<sequence>MLEAKILEVAFYYPAPFATRILASLGAEVIKIEPPYGDPARMLGEIYAAMNFGKKVIHLDLKTEEGKKRFLELAESCDVIVEGLRPGTAKRLGIDYETVSKINPKIIYCSISAFGQKSRLSRYPAHDVNVLGLAGILELCGRGVPVDPNIQFADFTSSMVAVIAILSAIIERERTGLGKRIDVSMLRSAIFGIPIHITSILNGSGLVYALTRNPGYGIYKTKDGYITLGIVAEEHFWRRLCEVLELGKVSLMEAIERYEDFRKELEKKFASLTTKEAVEKLRLADVPVFEVRSIKDIEKLEEMLGESLFDEIEFEGKKVKVARFPW</sequence>
<accession>A0A7J2TKM5</accession>
<dbReference type="InterPro" id="IPR023606">
    <property type="entry name" value="CoA-Trfase_III_dom_1_sf"/>
</dbReference>
<evidence type="ECO:0000313" key="2">
    <source>
        <dbReference type="EMBL" id="HEH35621.1"/>
    </source>
</evidence>
<evidence type="ECO:0000256" key="1">
    <source>
        <dbReference type="SAM" id="Coils"/>
    </source>
</evidence>
<keyword evidence="2" id="KW-0808">Transferase</keyword>
<dbReference type="InterPro" id="IPR044855">
    <property type="entry name" value="CoA-Trfase_III_dom3_sf"/>
</dbReference>
<dbReference type="Pfam" id="PF02515">
    <property type="entry name" value="CoA_transf_3"/>
    <property type="match status" value="1"/>
</dbReference>
<protein>
    <submittedName>
        <fullName evidence="2">CoA transferase</fullName>
    </submittedName>
</protein>
<proteinExistence type="predicted"/>
<dbReference type="PANTHER" id="PTHR48228">
    <property type="entry name" value="SUCCINYL-COA--D-CITRAMALATE COA-TRANSFERASE"/>
    <property type="match status" value="1"/>
</dbReference>
<dbReference type="GO" id="GO:0016740">
    <property type="term" value="F:transferase activity"/>
    <property type="evidence" value="ECO:0007669"/>
    <property type="project" value="UniProtKB-KW"/>
</dbReference>
<dbReference type="InterPro" id="IPR050509">
    <property type="entry name" value="CoA-transferase_III"/>
</dbReference>
<dbReference type="AlphaFoldDB" id="A0A7J2TKM5"/>
<gene>
    <name evidence="2" type="ORF">ENP88_05665</name>
</gene>
<keyword evidence="1" id="KW-0175">Coiled coil</keyword>
<dbReference type="PANTHER" id="PTHR48228:SF5">
    <property type="entry name" value="ALPHA-METHYLACYL-COA RACEMASE"/>
    <property type="match status" value="1"/>
</dbReference>
<dbReference type="EMBL" id="DSLA01000092">
    <property type="protein sequence ID" value="HEH35621.1"/>
    <property type="molecule type" value="Genomic_DNA"/>
</dbReference>
<dbReference type="SUPFAM" id="SSF89796">
    <property type="entry name" value="CoA-transferase family III (CaiB/BaiF)"/>
    <property type="match status" value="1"/>
</dbReference>
<organism evidence="2">
    <name type="scientific">Archaeoglobus fulgidus</name>
    <dbReference type="NCBI Taxonomy" id="2234"/>
    <lineage>
        <taxon>Archaea</taxon>
        <taxon>Methanobacteriati</taxon>
        <taxon>Methanobacteriota</taxon>
        <taxon>Archaeoglobi</taxon>
        <taxon>Archaeoglobales</taxon>
        <taxon>Archaeoglobaceae</taxon>
        <taxon>Archaeoglobus</taxon>
    </lineage>
</organism>
<reference evidence="2" key="1">
    <citation type="journal article" date="2020" name="mSystems">
        <title>Genome- and Community-Level Interaction Insights into Carbon Utilization and Element Cycling Functions of Hydrothermarchaeota in Hydrothermal Sediment.</title>
        <authorList>
            <person name="Zhou Z."/>
            <person name="Liu Y."/>
            <person name="Xu W."/>
            <person name="Pan J."/>
            <person name="Luo Z.H."/>
            <person name="Li M."/>
        </authorList>
    </citation>
    <scope>NUCLEOTIDE SEQUENCE [LARGE SCALE GENOMIC DNA]</scope>
    <source>
        <strain evidence="2">SpSt-26</strain>
    </source>
</reference>
<name>A0A7J2TKM5_ARCFL</name>
<feature type="coiled-coil region" evidence="1">
    <location>
        <begin position="248"/>
        <end position="275"/>
    </location>
</feature>
<dbReference type="Gene3D" id="3.30.1540.10">
    <property type="entry name" value="formyl-coa transferase, domain 3"/>
    <property type="match status" value="1"/>
</dbReference>